<feature type="domain" description="CusB-like beta-barrel" evidence="4">
    <location>
        <begin position="225"/>
        <end position="304"/>
    </location>
</feature>
<evidence type="ECO:0000256" key="3">
    <source>
        <dbReference type="SAM" id="MobiDB-lite"/>
    </source>
</evidence>
<dbReference type="Gene3D" id="1.10.287.470">
    <property type="entry name" value="Helix hairpin bin"/>
    <property type="match status" value="1"/>
</dbReference>
<feature type="coiled-coil region" evidence="2">
    <location>
        <begin position="110"/>
        <end position="189"/>
    </location>
</feature>
<dbReference type="PANTHER" id="PTHR30469">
    <property type="entry name" value="MULTIDRUG RESISTANCE PROTEIN MDTA"/>
    <property type="match status" value="1"/>
</dbReference>
<sequence>MPLVPMASFTASLPPMTARGSLVLPLVLGLLLSACGGDAPAPPADERDPVAVETATAATTTAPQAGRYTGTIQGTRRVPLSTKMMGTITRLSVEEGDRVQKGETLVRIRSQNVEAQREQVRARLREARAARDNAETQFERIRALREKDSATEQEFDNAQTAYERAQAQVEALESRLAETEDMLTYATLEAPIDGYVVEKQSEQGALAAPGRPLLTVETLDDLKAVVQVPAEDVNQFAVGDSATVTIGAAANVHEQGVITQVNPSGNAVSRQFTVQVRLPRTAPDDREAATALKSGMYAEVRHQTGTHSTLTVPRAALIEHGQLTGLYAVRDGHALLRWVRTGSQRGNRVEVLSGLRPGETYVTDATPRIANGQPIQAE</sequence>
<comment type="similarity">
    <text evidence="1">Belongs to the membrane fusion protein (MFP) (TC 8.A.1) family.</text>
</comment>
<keyword evidence="2" id="KW-0175">Coiled coil</keyword>
<gene>
    <name evidence="7" type="primary">mdtA</name>
    <name evidence="7" type="ordered locus">SRM_02195</name>
</gene>
<evidence type="ECO:0000256" key="2">
    <source>
        <dbReference type="SAM" id="Coils"/>
    </source>
</evidence>
<dbReference type="Pfam" id="PF25973">
    <property type="entry name" value="BSH_CzcB"/>
    <property type="match status" value="1"/>
</dbReference>
<dbReference type="Pfam" id="PF25954">
    <property type="entry name" value="Beta-barrel_RND_2"/>
    <property type="match status" value="1"/>
</dbReference>
<feature type="region of interest" description="Disordered" evidence="3">
    <location>
        <begin position="39"/>
        <end position="62"/>
    </location>
</feature>
<evidence type="ECO:0000256" key="1">
    <source>
        <dbReference type="ARBA" id="ARBA00009477"/>
    </source>
</evidence>
<dbReference type="Proteomes" id="UP000000933">
    <property type="component" value="Chromosome"/>
</dbReference>
<feature type="domain" description="CzcB-like barrel-sandwich hybrid" evidence="5">
    <location>
        <begin position="81"/>
        <end position="208"/>
    </location>
</feature>
<dbReference type="InterPro" id="IPR058792">
    <property type="entry name" value="Beta-barrel_RND_2"/>
</dbReference>
<dbReference type="Gene3D" id="2.40.30.170">
    <property type="match status" value="1"/>
</dbReference>
<dbReference type="HOGENOM" id="CLU_018816_1_4_10"/>
<evidence type="ECO:0000313" key="7">
    <source>
        <dbReference type="EMBL" id="CBH25116.1"/>
    </source>
</evidence>
<reference evidence="7 8" key="1">
    <citation type="journal article" date="2010" name="ISME J.">
        <title>Fine-scale evolution: genomic, phenotypic and ecological differentiation in two coexisting Salinibacter ruber strains.</title>
        <authorList>
            <person name="Pena A."/>
            <person name="Teeling H."/>
            <person name="Huerta-Cepas J."/>
            <person name="Santos F."/>
            <person name="Yarza P."/>
            <person name="Brito-Echeverria J."/>
            <person name="Lucio M."/>
            <person name="Schmitt-Kopplin P."/>
            <person name="Meseguer I."/>
            <person name="Schenowitz C."/>
            <person name="Dossat C."/>
            <person name="Barbe V."/>
            <person name="Dopazo J."/>
            <person name="Rossello-Mora R."/>
            <person name="Schuler M."/>
            <person name="Glockner F.O."/>
            <person name="Amann R."/>
            <person name="Gabaldon T."/>
            <person name="Anton J."/>
        </authorList>
    </citation>
    <scope>NUCLEOTIDE SEQUENCE [LARGE SCALE GENOMIC DNA]</scope>
    <source>
        <strain evidence="7 8">M8</strain>
    </source>
</reference>
<dbReference type="EMBL" id="FP565814">
    <property type="protein sequence ID" value="CBH25116.1"/>
    <property type="molecule type" value="Genomic_DNA"/>
</dbReference>
<feature type="domain" description="YknX-like C-terminal permuted SH3-like" evidence="6">
    <location>
        <begin position="310"/>
        <end position="376"/>
    </location>
</feature>
<dbReference type="GO" id="GO:0015562">
    <property type="term" value="F:efflux transmembrane transporter activity"/>
    <property type="evidence" value="ECO:0007669"/>
    <property type="project" value="TreeGrafter"/>
</dbReference>
<dbReference type="GO" id="GO:1990281">
    <property type="term" value="C:efflux pump complex"/>
    <property type="evidence" value="ECO:0007669"/>
    <property type="project" value="TreeGrafter"/>
</dbReference>
<dbReference type="SUPFAM" id="SSF111369">
    <property type="entry name" value="HlyD-like secretion proteins"/>
    <property type="match status" value="1"/>
</dbReference>
<reference evidence="8" key="2">
    <citation type="submission" date="2010-04" db="EMBL/GenBank/DDBJ databases">
        <title>Genome sequence of Salinibacter ruber M8.</title>
        <authorList>
            <consortium name="Genoscope"/>
        </authorList>
    </citation>
    <scope>NUCLEOTIDE SEQUENCE [LARGE SCALE GENOMIC DNA]</scope>
    <source>
        <strain evidence="8">M8</strain>
    </source>
</reference>
<dbReference type="InterPro" id="IPR006143">
    <property type="entry name" value="RND_pump_MFP"/>
</dbReference>
<dbReference type="NCBIfam" id="TIGR01730">
    <property type="entry name" value="RND_mfp"/>
    <property type="match status" value="1"/>
</dbReference>
<organism evidence="7 8">
    <name type="scientific">Salinibacter ruber (strain M8)</name>
    <dbReference type="NCBI Taxonomy" id="761659"/>
    <lineage>
        <taxon>Bacteria</taxon>
        <taxon>Pseudomonadati</taxon>
        <taxon>Rhodothermota</taxon>
        <taxon>Rhodothermia</taxon>
        <taxon>Rhodothermales</taxon>
        <taxon>Salinibacteraceae</taxon>
        <taxon>Salinibacter</taxon>
    </lineage>
</organism>
<evidence type="ECO:0000313" key="8">
    <source>
        <dbReference type="Proteomes" id="UP000000933"/>
    </source>
</evidence>
<evidence type="ECO:0000259" key="6">
    <source>
        <dbReference type="Pfam" id="PF25989"/>
    </source>
</evidence>
<dbReference type="AlphaFoldDB" id="D5HAR1"/>
<evidence type="ECO:0000259" key="5">
    <source>
        <dbReference type="Pfam" id="PF25973"/>
    </source>
</evidence>
<evidence type="ECO:0000259" key="4">
    <source>
        <dbReference type="Pfam" id="PF25954"/>
    </source>
</evidence>
<name>D5HAR1_SALRM</name>
<proteinExistence type="inferred from homology"/>
<dbReference type="InterPro" id="IPR058647">
    <property type="entry name" value="BSH_CzcB-like"/>
</dbReference>
<dbReference type="Gene3D" id="2.40.50.100">
    <property type="match status" value="1"/>
</dbReference>
<dbReference type="PANTHER" id="PTHR30469:SF15">
    <property type="entry name" value="HLYD FAMILY OF SECRETION PROTEINS"/>
    <property type="match status" value="1"/>
</dbReference>
<accession>D5HAR1</accession>
<dbReference type="Gene3D" id="2.40.420.20">
    <property type="match status" value="1"/>
</dbReference>
<dbReference type="Pfam" id="PF25989">
    <property type="entry name" value="YknX_C"/>
    <property type="match status" value="1"/>
</dbReference>
<protein>
    <submittedName>
        <fullName evidence="7">Multidrug resistance protein</fullName>
    </submittedName>
</protein>
<dbReference type="KEGG" id="srm:SRM_02195"/>
<dbReference type="InterPro" id="IPR058637">
    <property type="entry name" value="YknX-like_C"/>
</dbReference>